<keyword evidence="2" id="KW-0732">Signal</keyword>
<reference evidence="3 4" key="1">
    <citation type="submission" date="2020-02" db="EMBL/GenBank/DDBJ databases">
        <authorList>
            <person name="Dziuba M."/>
            <person name="Kuznetsov B."/>
            <person name="Mardanov A."/>
            <person name="Ravin N."/>
            <person name="Grouzdev D."/>
        </authorList>
    </citation>
    <scope>NUCLEOTIDE SEQUENCE [LARGE SCALE GENOMIC DNA]</scope>
    <source>
        <strain evidence="3 4">SpK</strain>
    </source>
</reference>
<evidence type="ECO:0000256" key="1">
    <source>
        <dbReference type="SAM" id="MobiDB-lite"/>
    </source>
</evidence>
<feature type="region of interest" description="Disordered" evidence="1">
    <location>
        <begin position="39"/>
        <end position="106"/>
    </location>
</feature>
<feature type="compositionally biased region" description="Low complexity" evidence="1">
    <location>
        <begin position="97"/>
        <end position="106"/>
    </location>
</feature>
<organism evidence="3 4">
    <name type="scientific">Magnetospirillum aberrantis SpK</name>
    <dbReference type="NCBI Taxonomy" id="908842"/>
    <lineage>
        <taxon>Bacteria</taxon>
        <taxon>Pseudomonadati</taxon>
        <taxon>Pseudomonadota</taxon>
        <taxon>Alphaproteobacteria</taxon>
        <taxon>Rhodospirillales</taxon>
        <taxon>Rhodospirillaceae</taxon>
        <taxon>Magnetospirillum</taxon>
    </lineage>
</organism>
<accession>A0A7C9UUE1</accession>
<evidence type="ECO:0000313" key="4">
    <source>
        <dbReference type="Proteomes" id="UP000480684"/>
    </source>
</evidence>
<dbReference type="AlphaFoldDB" id="A0A7C9UUE1"/>
<evidence type="ECO:0000313" key="3">
    <source>
        <dbReference type="EMBL" id="NFV78712.1"/>
    </source>
</evidence>
<feature type="chain" id="PRO_5029009509" evidence="2">
    <location>
        <begin position="24"/>
        <end position="106"/>
    </location>
</feature>
<comment type="caution">
    <text evidence="3">The sequence shown here is derived from an EMBL/GenBank/DDBJ whole genome shotgun (WGS) entry which is preliminary data.</text>
</comment>
<protein>
    <submittedName>
        <fullName evidence="3">Uncharacterized protein</fullName>
    </submittedName>
</protein>
<name>A0A7C9UUE1_9PROT</name>
<dbReference type="RefSeq" id="WP_163673894.1">
    <property type="nucleotide sequence ID" value="NZ_JAAIYP010000004.1"/>
</dbReference>
<feature type="compositionally biased region" description="Basic and acidic residues" evidence="1">
    <location>
        <begin position="50"/>
        <end position="84"/>
    </location>
</feature>
<keyword evidence="4" id="KW-1185">Reference proteome</keyword>
<gene>
    <name evidence="3" type="ORF">G4223_01095</name>
</gene>
<sequence>MRILALAMLVLAGPVLIQEPALAQEATGTTADTTLERQSWRAQQTILTPAERREGERRLDAIDLRAKSDPRAARDMQRIWEADRALGTQNRPGPGGPSLVGPGDRN</sequence>
<dbReference type="EMBL" id="JAAIYP010000004">
    <property type="protein sequence ID" value="NFV78712.1"/>
    <property type="molecule type" value="Genomic_DNA"/>
</dbReference>
<evidence type="ECO:0000256" key="2">
    <source>
        <dbReference type="SAM" id="SignalP"/>
    </source>
</evidence>
<dbReference type="Proteomes" id="UP000480684">
    <property type="component" value="Unassembled WGS sequence"/>
</dbReference>
<proteinExistence type="predicted"/>
<feature type="signal peptide" evidence="2">
    <location>
        <begin position="1"/>
        <end position="23"/>
    </location>
</feature>